<feature type="region of interest" description="Disordered" evidence="1">
    <location>
        <begin position="352"/>
        <end position="378"/>
    </location>
</feature>
<feature type="compositionally biased region" description="Low complexity" evidence="1">
    <location>
        <begin position="220"/>
        <end position="245"/>
    </location>
</feature>
<evidence type="ECO:0000313" key="2">
    <source>
        <dbReference type="EMBL" id="KAK8883302.1"/>
    </source>
</evidence>
<proteinExistence type="predicted"/>
<dbReference type="Proteomes" id="UP001470230">
    <property type="component" value="Unassembled WGS sequence"/>
</dbReference>
<comment type="caution">
    <text evidence="2">The sequence shown here is derived from an EMBL/GenBank/DDBJ whole genome shotgun (WGS) entry which is preliminary data.</text>
</comment>
<name>A0ABR2JX58_9EUKA</name>
<evidence type="ECO:0000256" key="1">
    <source>
        <dbReference type="SAM" id="MobiDB-lite"/>
    </source>
</evidence>
<feature type="compositionally biased region" description="Acidic residues" evidence="1">
    <location>
        <begin position="201"/>
        <end position="218"/>
    </location>
</feature>
<sequence length="549" mass="63500">MECKNPQKSLSPQIFLEDFKKRDSKANQFFYGFGRCHPINSFLFKAPKNPSTELFCHSWWNFPDSSQLSSPIMNGLSAKVDSNYLFEKNEYFSMFSCAAEIYTMKISPSQSKCTICNFNGNHDKVLSHIIENHSEELSKFLEPHSEYIDDDTEYMTGMLTKLQFDNEISLPKKYQNRKQQFGLSFTAPVIDFGESDNSYMYEDDDDDDDDEEYEEDEMTVNSKPNNVSSSSRQKQSTPSSSLSTTNAIPSLQNSSTPKIDSSSNSAIESINHSPIIFYRGEKNAPLTHYVKKHPQNLSSRFDMDDENQDLDQIPPPATLFMPFLDFYLKSPQKTNSKQNNLNLLDDLDLNDYQISNSNSNNNNNNNNDSNKRKSKQPEMIPYIQTIPSSIRATIIANLAKKFISNWASSQCLQIVKPLFHAKKKLRQKKLRDEKLTKARNEERQKLEAMRERRKISIDIMSKKVAEPLIRSFIRHEIEEIYKEVIKNFENQEKTIVEEVKEKKDEPPPFILYTKQKINLIPTTKNIEKISIDGGKMINNEMLPIILFDD</sequence>
<gene>
    <name evidence="2" type="ORF">M9Y10_045952</name>
</gene>
<feature type="compositionally biased region" description="Polar residues" evidence="1">
    <location>
        <begin position="246"/>
        <end position="265"/>
    </location>
</feature>
<reference evidence="2 3" key="1">
    <citation type="submission" date="2024-04" db="EMBL/GenBank/DDBJ databases">
        <title>Tritrichomonas musculus Genome.</title>
        <authorList>
            <person name="Alves-Ferreira E."/>
            <person name="Grigg M."/>
            <person name="Lorenzi H."/>
            <person name="Galac M."/>
        </authorList>
    </citation>
    <scope>NUCLEOTIDE SEQUENCE [LARGE SCALE GENOMIC DNA]</scope>
    <source>
        <strain evidence="2 3">EAF2021</strain>
    </source>
</reference>
<accession>A0ABR2JX58</accession>
<feature type="compositionally biased region" description="Low complexity" evidence="1">
    <location>
        <begin position="355"/>
        <end position="368"/>
    </location>
</feature>
<evidence type="ECO:0000313" key="3">
    <source>
        <dbReference type="Proteomes" id="UP001470230"/>
    </source>
</evidence>
<feature type="region of interest" description="Disordered" evidence="1">
    <location>
        <begin position="194"/>
        <end position="265"/>
    </location>
</feature>
<dbReference type="EMBL" id="JAPFFF010000009">
    <property type="protein sequence ID" value="KAK8883302.1"/>
    <property type="molecule type" value="Genomic_DNA"/>
</dbReference>
<keyword evidence="3" id="KW-1185">Reference proteome</keyword>
<organism evidence="2 3">
    <name type="scientific">Tritrichomonas musculus</name>
    <dbReference type="NCBI Taxonomy" id="1915356"/>
    <lineage>
        <taxon>Eukaryota</taxon>
        <taxon>Metamonada</taxon>
        <taxon>Parabasalia</taxon>
        <taxon>Tritrichomonadida</taxon>
        <taxon>Tritrichomonadidae</taxon>
        <taxon>Tritrichomonas</taxon>
    </lineage>
</organism>
<protein>
    <submittedName>
        <fullName evidence="2">Uncharacterized protein</fullName>
    </submittedName>
</protein>